<organism evidence="1 2">
    <name type="scientific">Paraeggerthella hongkongensis</name>
    <dbReference type="NCBI Taxonomy" id="230658"/>
    <lineage>
        <taxon>Bacteria</taxon>
        <taxon>Bacillati</taxon>
        <taxon>Actinomycetota</taxon>
        <taxon>Coriobacteriia</taxon>
        <taxon>Eggerthellales</taxon>
        <taxon>Eggerthellaceae</taxon>
        <taxon>Paraeggerthella</taxon>
    </lineage>
</organism>
<dbReference type="RefSeq" id="WP_123192066.1">
    <property type="nucleotide sequence ID" value="NZ_QICD01000009.1"/>
</dbReference>
<evidence type="ECO:0000313" key="2">
    <source>
        <dbReference type="Proteomes" id="UP000278632"/>
    </source>
</evidence>
<dbReference type="InterPro" id="IPR021254">
    <property type="entry name" value="DUF2806"/>
</dbReference>
<evidence type="ECO:0000313" key="1">
    <source>
        <dbReference type="EMBL" id="RNL44764.1"/>
    </source>
</evidence>
<protein>
    <recommendedName>
        <fullName evidence="3">DUF2806 domain-containing protein</fullName>
    </recommendedName>
</protein>
<reference evidence="2" key="1">
    <citation type="submission" date="2018-05" db="EMBL/GenBank/DDBJ databases">
        <title>Genome Sequencing of selected type strains of the family Eggerthellaceae.</title>
        <authorList>
            <person name="Danylec N."/>
            <person name="Stoll D.A."/>
            <person name="Doetsch A."/>
            <person name="Huch M."/>
        </authorList>
    </citation>
    <scope>NUCLEOTIDE SEQUENCE [LARGE SCALE GENOMIC DNA]</scope>
    <source>
        <strain evidence="2">DSM 16106</strain>
    </source>
</reference>
<accession>A0A3N0BCR2</accession>
<keyword evidence="2" id="KW-1185">Reference proteome</keyword>
<dbReference type="Proteomes" id="UP000278632">
    <property type="component" value="Unassembled WGS sequence"/>
</dbReference>
<gene>
    <name evidence="1" type="ORF">DMP08_06115</name>
</gene>
<comment type="caution">
    <text evidence="1">The sequence shown here is derived from an EMBL/GenBank/DDBJ whole genome shotgun (WGS) entry which is preliminary data.</text>
</comment>
<sequence>MKDIDIKASASAEANVVKIGDPTFAPTVNFNLGGNGGKPDKEPFVYRVLSGPKRALHPAEYAHELAEAAGIRDEAEARSLVSREKAIAEACRICREGNPWLSERQAYLHVMGHYVTPAEAENVFEVFEEAQRMLPDEAVIDEPTREFKDAGVKGAASAYDDEVRELWAKIIAGELERKGSYPKSTMDALRRMDARTMGLFKKLCSTCVGSADGVVSMMDEPIPLLVYDDGSTSSINGGLLSIIDIYELEAAGLFFTGLNRTYTIEAFGFVGIADVPYQILNDEQSDEGKKLIFENGLLSDAGSRLSTLCGTGSFEHLPNLLAKLVKDAGMKLFRLEQTDVPEKFDTFEI</sequence>
<dbReference type="AlphaFoldDB" id="A0A3N0BCR2"/>
<dbReference type="OrthoDB" id="886161at2"/>
<dbReference type="Pfam" id="PF10987">
    <property type="entry name" value="DUF2806"/>
    <property type="match status" value="1"/>
</dbReference>
<evidence type="ECO:0008006" key="3">
    <source>
        <dbReference type="Google" id="ProtNLM"/>
    </source>
</evidence>
<dbReference type="EMBL" id="QICD01000009">
    <property type="protein sequence ID" value="RNL44764.1"/>
    <property type="molecule type" value="Genomic_DNA"/>
</dbReference>
<name>A0A3N0BCR2_9ACTN</name>
<proteinExistence type="predicted"/>